<organism evidence="1 2">
    <name type="scientific">Capillibacterium thermochitinicola</name>
    <dbReference type="NCBI Taxonomy" id="2699427"/>
    <lineage>
        <taxon>Bacteria</taxon>
        <taxon>Bacillati</taxon>
        <taxon>Bacillota</taxon>
        <taxon>Capillibacterium</taxon>
    </lineage>
</organism>
<dbReference type="Proteomes" id="UP000657177">
    <property type="component" value="Unassembled WGS sequence"/>
</dbReference>
<comment type="caution">
    <text evidence="1">The sequence shown here is derived from an EMBL/GenBank/DDBJ whole genome shotgun (WGS) entry which is preliminary data.</text>
</comment>
<gene>
    <name evidence="1" type="ORF">G5B42_04310</name>
</gene>
<evidence type="ECO:0000313" key="2">
    <source>
        <dbReference type="Proteomes" id="UP000657177"/>
    </source>
</evidence>
<accession>A0A8J6LS03</accession>
<dbReference type="AlphaFoldDB" id="A0A8J6LS03"/>
<name>A0A8J6LS03_9FIRM</name>
<sequence>MWTVLYVAPNQTTAYRIKDYMETEGILVRLRPIGLRSEGSYTNYEILVTEAEIEEAQEVLNQALQVRLYCE</sequence>
<protein>
    <submittedName>
        <fullName evidence="1">DUF2007 domain-containing protein</fullName>
    </submittedName>
</protein>
<dbReference type="EMBL" id="JAAKDE010000008">
    <property type="protein sequence ID" value="MBA2132767.1"/>
    <property type="molecule type" value="Genomic_DNA"/>
</dbReference>
<evidence type="ECO:0000313" key="1">
    <source>
        <dbReference type="EMBL" id="MBA2132767.1"/>
    </source>
</evidence>
<proteinExistence type="predicted"/>
<keyword evidence="2" id="KW-1185">Reference proteome</keyword>
<reference evidence="1" key="1">
    <citation type="submission" date="2020-06" db="EMBL/GenBank/DDBJ databases">
        <title>Novel chitinolytic bacterium.</title>
        <authorList>
            <person name="Ungkulpasvich U."/>
            <person name="Kosugi A."/>
            <person name="Uke A."/>
        </authorList>
    </citation>
    <scope>NUCLEOTIDE SEQUENCE</scope>
    <source>
        <strain evidence="1">UUS1-1</strain>
    </source>
</reference>